<dbReference type="Proteomes" id="UP001549920">
    <property type="component" value="Unassembled WGS sequence"/>
</dbReference>
<dbReference type="SMART" id="SM00875">
    <property type="entry name" value="BACK"/>
    <property type="match status" value="1"/>
</dbReference>
<feature type="domain" description="BTB" evidence="1">
    <location>
        <begin position="26"/>
        <end position="94"/>
    </location>
</feature>
<gene>
    <name evidence="3" type="ORF">ABMA27_011516</name>
</gene>
<name>A0ABR3IGJ1_LOXSC</name>
<evidence type="ECO:0000313" key="4">
    <source>
        <dbReference type="Proteomes" id="UP001549920"/>
    </source>
</evidence>
<comment type="caution">
    <text evidence="3">The sequence shown here is derived from an EMBL/GenBank/DDBJ whole genome shotgun (WGS) entry which is preliminary data.</text>
</comment>
<organism evidence="3 4">
    <name type="scientific">Loxostege sticticalis</name>
    <name type="common">Beet webworm moth</name>
    <dbReference type="NCBI Taxonomy" id="481309"/>
    <lineage>
        <taxon>Eukaryota</taxon>
        <taxon>Metazoa</taxon>
        <taxon>Ecdysozoa</taxon>
        <taxon>Arthropoda</taxon>
        <taxon>Hexapoda</taxon>
        <taxon>Insecta</taxon>
        <taxon>Pterygota</taxon>
        <taxon>Neoptera</taxon>
        <taxon>Endopterygota</taxon>
        <taxon>Lepidoptera</taxon>
        <taxon>Glossata</taxon>
        <taxon>Ditrysia</taxon>
        <taxon>Pyraloidea</taxon>
        <taxon>Crambidae</taxon>
        <taxon>Pyraustinae</taxon>
        <taxon>Loxostege</taxon>
    </lineage>
</organism>
<accession>A0ABR3IGJ1</accession>
<feature type="domain" description="MATH" evidence="2">
    <location>
        <begin position="284"/>
        <end position="407"/>
    </location>
</feature>
<dbReference type="PROSITE" id="PS50097">
    <property type="entry name" value="BTB"/>
    <property type="match status" value="1"/>
</dbReference>
<evidence type="ECO:0000259" key="2">
    <source>
        <dbReference type="PROSITE" id="PS50144"/>
    </source>
</evidence>
<dbReference type="InterPro" id="IPR008974">
    <property type="entry name" value="TRAF-like"/>
</dbReference>
<dbReference type="InterPro" id="IPR000210">
    <property type="entry name" value="BTB/POZ_dom"/>
</dbReference>
<evidence type="ECO:0008006" key="5">
    <source>
        <dbReference type="Google" id="ProtNLM"/>
    </source>
</evidence>
<dbReference type="PANTHER" id="PTHR45774:SF3">
    <property type="entry name" value="BTB (POZ) DOMAIN-CONTAINING 2B-RELATED"/>
    <property type="match status" value="1"/>
</dbReference>
<dbReference type="SUPFAM" id="SSF54695">
    <property type="entry name" value="POZ domain"/>
    <property type="match status" value="1"/>
</dbReference>
<dbReference type="PANTHER" id="PTHR45774">
    <property type="entry name" value="BTB/POZ DOMAIN-CONTAINING"/>
    <property type="match status" value="1"/>
</dbReference>
<evidence type="ECO:0000313" key="3">
    <source>
        <dbReference type="EMBL" id="KAL0895383.1"/>
    </source>
</evidence>
<dbReference type="InterPro" id="IPR002083">
    <property type="entry name" value="MATH/TRAF_dom"/>
</dbReference>
<dbReference type="SUPFAM" id="SSF49599">
    <property type="entry name" value="TRAF domain-like"/>
    <property type="match status" value="1"/>
</dbReference>
<dbReference type="Pfam" id="PF22486">
    <property type="entry name" value="MATH_2"/>
    <property type="match status" value="1"/>
</dbReference>
<dbReference type="Gene3D" id="3.30.710.10">
    <property type="entry name" value="Potassium Channel Kv1.1, Chain A"/>
    <property type="match status" value="1"/>
</dbReference>
<evidence type="ECO:0000259" key="1">
    <source>
        <dbReference type="PROSITE" id="PS50097"/>
    </source>
</evidence>
<dbReference type="Pfam" id="PF00651">
    <property type="entry name" value="BTB"/>
    <property type="match status" value="1"/>
</dbReference>
<proteinExistence type="predicted"/>
<dbReference type="SMART" id="SM00225">
    <property type="entry name" value="BTB"/>
    <property type="match status" value="1"/>
</dbReference>
<keyword evidence="4" id="KW-1185">Reference proteome</keyword>
<dbReference type="Pfam" id="PF07707">
    <property type="entry name" value="BACK"/>
    <property type="match status" value="1"/>
</dbReference>
<reference evidence="3 4" key="1">
    <citation type="submission" date="2024-06" db="EMBL/GenBank/DDBJ databases">
        <title>A chromosome-level genome assembly of beet webworm, Loxostege sticticalis.</title>
        <authorList>
            <person name="Zhang Y."/>
        </authorList>
    </citation>
    <scope>NUCLEOTIDE SEQUENCE [LARGE SCALE GENOMIC DNA]</scope>
    <source>
        <strain evidence="3">AQ026</strain>
        <tissue evidence="3">Whole body</tissue>
    </source>
</reference>
<dbReference type="PROSITE" id="PS50144">
    <property type="entry name" value="MATH"/>
    <property type="match status" value="1"/>
</dbReference>
<protein>
    <recommendedName>
        <fullName evidence="5">BTB/POZ domain-containing protein</fullName>
    </recommendedName>
</protein>
<dbReference type="SMART" id="SM00061">
    <property type="entry name" value="MATH"/>
    <property type="match status" value="1"/>
</dbReference>
<dbReference type="InterPro" id="IPR011333">
    <property type="entry name" value="SKP1/BTB/POZ_sf"/>
</dbReference>
<dbReference type="Gene3D" id="1.25.40.420">
    <property type="match status" value="1"/>
</dbReference>
<dbReference type="EMBL" id="JBEUOH010000003">
    <property type="protein sequence ID" value="KAL0895383.1"/>
    <property type="molecule type" value="Genomic_DNA"/>
</dbReference>
<sequence length="428" mass="48584">MSTPWQLQLKGLKSRSQHIFETKQLSDCTFIVGKGNGQRVEAHKLILSMSSPILHEKLKAAGGDHPEITIPDIEPEVFQTMLKYIYTDAIDINTSTVYDVAAAAKTYQLPDLLKACFDHLNAADLTPKNVLQAYNLALHSDNDLKKKCEEFIKTKTKEVIADSSFLEACLDVIEAVFSLDTLDIDSELDLLYAVDRYVVHESRCDRVDSTSVRNVLSKIRFLSLTCEEFAKALTTTTVMSTNDAFAILAHIAYENSGVPMPSGFSLRRDGRKNEKIIAIKPLSEISFEVVVPDIENVLNKKGVWSTIFLLQNLKWKINFRKQTKDSVDYFAIFFHCNWESTSQWSCNAEIEMLLLRADKEGYKKRFTNKYTLNENNCGMGQFITISDLLNPNNHYIKDGAITLQMHMKADYQNYKNTDDLYTTCSNGK</sequence>
<dbReference type="Gene3D" id="2.60.210.10">
    <property type="entry name" value="Apoptosis, Tumor Necrosis Factor Receptor Associated Protein 2, Chain A"/>
    <property type="match status" value="1"/>
</dbReference>
<dbReference type="InterPro" id="IPR011705">
    <property type="entry name" value="BACK"/>
</dbReference>